<comment type="similarity">
    <text evidence="1 6">Belongs to the glycosyltransferase 37 family.</text>
</comment>
<name>A0A2G5F475_AQUCA</name>
<dbReference type="EC" id="2.4.1.-" evidence="6"/>
<sequence>DDSSKTVDEHKDKLLDGLLNPGFDEEKCLSRYQSVLFRRSSPHKPSSYLQSRLRKYEDLHKQCGPYTEFYNKTVEKIKSGDHTGPTECNYIVWIASSGLGNKILTMASAFLYALLTNRVLLVDRGKDIGDLFCEPFPKMSWLLPLDFPVNQFNKFNQKSPESYGNMLKRNDISNTSNSLPPFLYLHLAHDYDGTDKFFFCDHDQSLLQKVPWLIIRSNEYFVPSLFLMSAFEQELSNLFPSKVTVFHHLGRYLFHPSNAVWGLITRYYEAYLANADERVGIQIRTFEHGPHLFQHVMDQVVACFLKEKLLPEVNPEEPILSTSRNRKSKAVIITSLKSEYFERIRNMYYEKPTVTGETIGVYQPSHEEHQQTDNNFHDRKAWAEIYLLSLTDVLITSSWSTFGYVAQSLGALKPWMLYKPKNHTTPDPPCHRVMSMEPCFHAAPSFDCRAKTRIDTGALVPYVRHCEDVSVGLKLVELDNL</sequence>
<dbReference type="Gene3D" id="3.40.50.11340">
    <property type="match status" value="1"/>
</dbReference>
<dbReference type="GO" id="GO:0071555">
    <property type="term" value="P:cell wall organization"/>
    <property type="evidence" value="ECO:0007669"/>
    <property type="project" value="UniProtKB-UniRule"/>
</dbReference>
<dbReference type="FunCoup" id="A0A2G5F475">
    <property type="interactions" value="1466"/>
</dbReference>
<evidence type="ECO:0000256" key="4">
    <source>
        <dbReference type="ARBA" id="ARBA00023180"/>
    </source>
</evidence>
<evidence type="ECO:0000256" key="1">
    <source>
        <dbReference type="ARBA" id="ARBA00010481"/>
    </source>
</evidence>
<keyword evidence="6" id="KW-0333">Golgi apparatus</keyword>
<dbReference type="OrthoDB" id="428346at2759"/>
<dbReference type="FunFam" id="3.40.50.11340:FF:000006">
    <property type="entry name" value="Galactoside 2-alpha-L-fucosyltransferase-like"/>
    <property type="match status" value="1"/>
</dbReference>
<dbReference type="InterPro" id="IPR004938">
    <property type="entry name" value="XG_FTase"/>
</dbReference>
<keyword evidence="4" id="KW-0325">Glycoprotein</keyword>
<keyword evidence="3 6" id="KW-0808">Transferase</keyword>
<evidence type="ECO:0000256" key="2">
    <source>
        <dbReference type="ARBA" id="ARBA00022676"/>
    </source>
</evidence>
<evidence type="ECO:0000256" key="5">
    <source>
        <dbReference type="ARBA" id="ARBA00023316"/>
    </source>
</evidence>
<keyword evidence="8" id="KW-1185">Reference proteome</keyword>
<proteinExistence type="inferred from homology"/>
<comment type="subcellular location">
    <subcellularLocation>
        <location evidence="6">Golgi apparatus</location>
        <location evidence="6">Golgi stack membrane</location>
        <topology evidence="6">Single-pass type II membrane protein</topology>
    </subcellularLocation>
</comment>
<dbReference type="Proteomes" id="UP000230069">
    <property type="component" value="Unassembled WGS sequence"/>
</dbReference>
<dbReference type="GO" id="GO:0008107">
    <property type="term" value="F:galactoside 2-alpha-L-fucosyltransferase activity"/>
    <property type="evidence" value="ECO:0007669"/>
    <property type="project" value="InterPro"/>
</dbReference>
<dbReference type="GO" id="GO:0042546">
    <property type="term" value="P:cell wall biogenesis"/>
    <property type="evidence" value="ECO:0007669"/>
    <property type="project" value="InterPro"/>
</dbReference>
<dbReference type="STRING" id="218851.A0A2G5F475"/>
<organism evidence="7 8">
    <name type="scientific">Aquilegia coerulea</name>
    <name type="common">Rocky mountain columbine</name>
    <dbReference type="NCBI Taxonomy" id="218851"/>
    <lineage>
        <taxon>Eukaryota</taxon>
        <taxon>Viridiplantae</taxon>
        <taxon>Streptophyta</taxon>
        <taxon>Embryophyta</taxon>
        <taxon>Tracheophyta</taxon>
        <taxon>Spermatophyta</taxon>
        <taxon>Magnoliopsida</taxon>
        <taxon>Ranunculales</taxon>
        <taxon>Ranunculaceae</taxon>
        <taxon>Thalictroideae</taxon>
        <taxon>Aquilegia</taxon>
    </lineage>
</organism>
<dbReference type="GO" id="GO:0009969">
    <property type="term" value="P:xyloglucan biosynthetic process"/>
    <property type="evidence" value="ECO:0007669"/>
    <property type="project" value="TreeGrafter"/>
</dbReference>
<dbReference type="PANTHER" id="PTHR31889:SF52">
    <property type="entry name" value="FUCOSYLTRANSFERASE"/>
    <property type="match status" value="1"/>
</dbReference>
<keyword evidence="2 6" id="KW-0328">Glycosyltransferase</keyword>
<keyword evidence="5 6" id="KW-0961">Cell wall biogenesis/degradation</keyword>
<dbReference type="PANTHER" id="PTHR31889">
    <property type="entry name" value="FUCOSYLTRANSFERASE 2-RELATED"/>
    <property type="match status" value="1"/>
</dbReference>
<dbReference type="AlphaFoldDB" id="A0A2G5F475"/>
<evidence type="ECO:0000256" key="6">
    <source>
        <dbReference type="RuleBase" id="RU367004"/>
    </source>
</evidence>
<feature type="non-terminal residue" evidence="7">
    <location>
        <position position="1"/>
    </location>
</feature>
<reference evidence="7 8" key="1">
    <citation type="submission" date="2017-09" db="EMBL/GenBank/DDBJ databases">
        <title>WGS assembly of Aquilegia coerulea Goldsmith.</title>
        <authorList>
            <person name="Hodges S."/>
            <person name="Kramer E."/>
            <person name="Nordborg M."/>
            <person name="Tomkins J."/>
            <person name="Borevitz J."/>
            <person name="Derieg N."/>
            <person name="Yan J."/>
            <person name="Mihaltcheva S."/>
            <person name="Hayes R.D."/>
            <person name="Rokhsar D."/>
        </authorList>
    </citation>
    <scope>NUCLEOTIDE SEQUENCE [LARGE SCALE GENOMIC DNA]</scope>
    <source>
        <strain evidence="8">cv. Goldsmith</strain>
    </source>
</reference>
<dbReference type="Gene3D" id="3.40.50.11350">
    <property type="match status" value="1"/>
</dbReference>
<evidence type="ECO:0000313" key="8">
    <source>
        <dbReference type="Proteomes" id="UP000230069"/>
    </source>
</evidence>
<evidence type="ECO:0000256" key="3">
    <source>
        <dbReference type="ARBA" id="ARBA00022679"/>
    </source>
</evidence>
<dbReference type="InParanoid" id="A0A2G5F475"/>
<evidence type="ECO:0000313" key="7">
    <source>
        <dbReference type="EMBL" id="PIA62811.1"/>
    </source>
</evidence>
<dbReference type="EMBL" id="KZ305019">
    <property type="protein sequence ID" value="PIA62811.1"/>
    <property type="molecule type" value="Genomic_DNA"/>
</dbReference>
<gene>
    <name evidence="7" type="ORF">AQUCO_00200675v1</name>
</gene>
<comment type="function">
    <text evidence="6">May be involved in cell wall biosynthesis.</text>
</comment>
<dbReference type="GO" id="GO:0032580">
    <property type="term" value="C:Golgi cisterna membrane"/>
    <property type="evidence" value="ECO:0007669"/>
    <property type="project" value="UniProtKB-SubCell"/>
</dbReference>
<accession>A0A2G5F475</accession>
<protein>
    <recommendedName>
        <fullName evidence="6">Fucosyltransferase</fullName>
        <ecNumber evidence="6">2.4.1.-</ecNumber>
    </recommendedName>
</protein>
<dbReference type="Pfam" id="PF03254">
    <property type="entry name" value="XG_FTase"/>
    <property type="match status" value="1"/>
</dbReference>